<gene>
    <name evidence="3" type="ORF">CVT25_005803</name>
</gene>
<feature type="domain" description="HNH nuclease" evidence="2">
    <location>
        <begin position="222"/>
        <end position="314"/>
    </location>
</feature>
<proteinExistence type="predicted"/>
<dbReference type="InterPro" id="IPR003615">
    <property type="entry name" value="HNH_nuc"/>
</dbReference>
<dbReference type="Proteomes" id="UP000283269">
    <property type="component" value="Unassembled WGS sequence"/>
</dbReference>
<feature type="compositionally biased region" description="Low complexity" evidence="1">
    <location>
        <begin position="185"/>
        <end position="200"/>
    </location>
</feature>
<dbReference type="AlphaFoldDB" id="A0A409X9Z8"/>
<name>A0A409X9Z8_PSICY</name>
<evidence type="ECO:0000313" key="3">
    <source>
        <dbReference type="EMBL" id="PPQ87618.1"/>
    </source>
</evidence>
<sequence length="386" mass="44163">MDKFASPIIHCLEDYVNRDQRNTHIWNSSLSEAEFFERDEIIMKNSKMLVAGFYIHEKREITVMDVFEWLHYVTGGNVSEDRNNTTILLNGSDFPYALLYLKGEQTSTVVSAQRPNEETIYPNDDFPRESILCMREPTFNGSLNFASGHYYLLEIVKYEQELKYMPVCLPHEQRITPLITSRTWTPNATPAGSGTGTPKTKTGENHRSPTVRNRVRLRDKQCRITGMNAELRNRGRNYTGLEVAHIFPLGWVPTYSRCPYSGFIPKATRLDIGFGPNHPFANLLSSKAAADKPFNAMVMRSDVHSQYDDYQFGIYKKKVIVFEKSGAPLLIKENRIDLLDLPSSERYGDTLSPQDQTDIAEEIDDRLILNHFITGLLWHVAKGGRV</sequence>
<organism evidence="3 4">
    <name type="scientific">Psilocybe cyanescens</name>
    <dbReference type="NCBI Taxonomy" id="93625"/>
    <lineage>
        <taxon>Eukaryota</taxon>
        <taxon>Fungi</taxon>
        <taxon>Dikarya</taxon>
        <taxon>Basidiomycota</taxon>
        <taxon>Agaricomycotina</taxon>
        <taxon>Agaricomycetes</taxon>
        <taxon>Agaricomycetidae</taxon>
        <taxon>Agaricales</taxon>
        <taxon>Agaricineae</taxon>
        <taxon>Strophariaceae</taxon>
        <taxon>Psilocybe</taxon>
    </lineage>
</organism>
<feature type="region of interest" description="Disordered" evidence="1">
    <location>
        <begin position="183"/>
        <end position="210"/>
    </location>
</feature>
<protein>
    <recommendedName>
        <fullName evidence="2">HNH nuclease domain-containing protein</fullName>
    </recommendedName>
</protein>
<evidence type="ECO:0000259" key="2">
    <source>
        <dbReference type="Pfam" id="PF13391"/>
    </source>
</evidence>
<accession>A0A409X9Z8</accession>
<keyword evidence="4" id="KW-1185">Reference proteome</keyword>
<dbReference type="STRING" id="93625.A0A409X9Z8"/>
<dbReference type="Pfam" id="PF13391">
    <property type="entry name" value="HNH_2"/>
    <property type="match status" value="1"/>
</dbReference>
<dbReference type="EMBL" id="NHYD01002241">
    <property type="protein sequence ID" value="PPQ87618.1"/>
    <property type="molecule type" value="Genomic_DNA"/>
</dbReference>
<evidence type="ECO:0000256" key="1">
    <source>
        <dbReference type="SAM" id="MobiDB-lite"/>
    </source>
</evidence>
<dbReference type="InParanoid" id="A0A409X9Z8"/>
<evidence type="ECO:0000313" key="4">
    <source>
        <dbReference type="Proteomes" id="UP000283269"/>
    </source>
</evidence>
<dbReference type="OrthoDB" id="2142759at2759"/>
<reference evidence="3 4" key="1">
    <citation type="journal article" date="2018" name="Evol. Lett.">
        <title>Horizontal gene cluster transfer increased hallucinogenic mushroom diversity.</title>
        <authorList>
            <person name="Reynolds H.T."/>
            <person name="Vijayakumar V."/>
            <person name="Gluck-Thaler E."/>
            <person name="Korotkin H.B."/>
            <person name="Matheny P.B."/>
            <person name="Slot J.C."/>
        </authorList>
    </citation>
    <scope>NUCLEOTIDE SEQUENCE [LARGE SCALE GENOMIC DNA]</scope>
    <source>
        <strain evidence="3 4">2631</strain>
    </source>
</reference>
<comment type="caution">
    <text evidence="3">The sequence shown here is derived from an EMBL/GenBank/DDBJ whole genome shotgun (WGS) entry which is preliminary data.</text>
</comment>